<proteinExistence type="predicted"/>
<evidence type="ECO:0000256" key="2">
    <source>
        <dbReference type="ARBA" id="ARBA00022475"/>
    </source>
</evidence>
<feature type="domain" description="Glycosyltransferase RgtA/B/C/D-like" evidence="9">
    <location>
        <begin position="89"/>
        <end position="250"/>
    </location>
</feature>
<dbReference type="GO" id="GO:0005886">
    <property type="term" value="C:plasma membrane"/>
    <property type="evidence" value="ECO:0007669"/>
    <property type="project" value="UniProtKB-SubCell"/>
</dbReference>
<accession>A0AB74UMP9</accession>
<feature type="transmembrane region" description="Helical" evidence="8">
    <location>
        <begin position="134"/>
        <end position="153"/>
    </location>
</feature>
<dbReference type="InterPro" id="IPR050297">
    <property type="entry name" value="LipidA_mod_glycosyltrf_83"/>
</dbReference>
<dbReference type="PANTHER" id="PTHR33908">
    <property type="entry name" value="MANNOSYLTRANSFERASE YKCB-RELATED"/>
    <property type="match status" value="1"/>
</dbReference>
<keyword evidence="4 10" id="KW-0808">Transferase</keyword>
<dbReference type="InterPro" id="IPR038731">
    <property type="entry name" value="RgtA/B/C-like"/>
</dbReference>
<evidence type="ECO:0000256" key="5">
    <source>
        <dbReference type="ARBA" id="ARBA00022692"/>
    </source>
</evidence>
<feature type="transmembrane region" description="Helical" evidence="8">
    <location>
        <begin position="327"/>
        <end position="346"/>
    </location>
</feature>
<evidence type="ECO:0000256" key="1">
    <source>
        <dbReference type="ARBA" id="ARBA00004651"/>
    </source>
</evidence>
<keyword evidence="7 8" id="KW-0472">Membrane</keyword>
<feature type="transmembrane region" description="Helical" evidence="8">
    <location>
        <begin position="380"/>
        <end position="399"/>
    </location>
</feature>
<feature type="transmembrane region" description="Helical" evidence="8">
    <location>
        <begin position="34"/>
        <end position="53"/>
    </location>
</feature>
<dbReference type="GO" id="GO:0009103">
    <property type="term" value="P:lipopolysaccharide biosynthetic process"/>
    <property type="evidence" value="ECO:0007669"/>
    <property type="project" value="TreeGrafter"/>
</dbReference>
<dbReference type="Pfam" id="PF13231">
    <property type="entry name" value="PMT_2"/>
    <property type="match status" value="1"/>
</dbReference>
<dbReference type="AlphaFoldDB" id="A0AB74UMP9"/>
<evidence type="ECO:0000256" key="7">
    <source>
        <dbReference type="ARBA" id="ARBA00023136"/>
    </source>
</evidence>
<feature type="transmembrane region" description="Helical" evidence="8">
    <location>
        <begin position="294"/>
        <end position="315"/>
    </location>
</feature>
<dbReference type="GO" id="GO:0010041">
    <property type="term" value="P:response to iron(III) ion"/>
    <property type="evidence" value="ECO:0007669"/>
    <property type="project" value="TreeGrafter"/>
</dbReference>
<evidence type="ECO:0000256" key="8">
    <source>
        <dbReference type="SAM" id="Phobius"/>
    </source>
</evidence>
<evidence type="ECO:0000259" key="9">
    <source>
        <dbReference type="Pfam" id="PF13231"/>
    </source>
</evidence>
<feature type="transmembrane region" description="Helical" evidence="8">
    <location>
        <begin position="444"/>
        <end position="465"/>
    </location>
</feature>
<feature type="transmembrane region" description="Helical" evidence="8">
    <location>
        <begin position="241"/>
        <end position="261"/>
    </location>
</feature>
<keyword evidence="5 8" id="KW-0812">Transmembrane</keyword>
<feature type="transmembrane region" description="Helical" evidence="8">
    <location>
        <begin position="189"/>
        <end position="220"/>
    </location>
</feature>
<comment type="subcellular location">
    <subcellularLocation>
        <location evidence="1">Cell membrane</location>
        <topology evidence="1">Multi-pass membrane protein</topology>
    </subcellularLocation>
</comment>
<evidence type="ECO:0000256" key="4">
    <source>
        <dbReference type="ARBA" id="ARBA00022679"/>
    </source>
</evidence>
<sequence>MLAILVPAVGILLIVKSPVPLSRARPLWLRDARWELVVFGAFALLVLGAGLGLRDPWPSDEPRFALVAQWMVEHGQWLFPHRGHELYPDKPPVFMWLQALSYYLTGHWRIAFLLPSLLAALGALALVYDLARRLWGHRSALLAAATLLVTIHFTYQMRNAQIDPLLLGWMTLANYGLLRHLLLGPCWRWFAVGCFFAGVGVATKGVGVLALLMLVPYLVARRGHWRHLALPTGGWRWAGGLALFFVAILGWLLPMLLIAHADGDPQHAEYVQNILFGQTVHRYATPTGHIHSPFYFLGIIVVDWLPLSLLLPWALPAWWRRLKRRDARFLLPLGWAVLVLLFFSLSPGKRDVYILPALPMVALALAPLLPGLLRRRGVRIAVFALTVLLAGTLAAASALAIHRHPAWALKIEQSLDPRIWWMLLAIGVAGLAIAALTRVRRAPLGWLLFAGVLWSVYGVWGYPLLNGDRSARDVMVEARAIAGPQATIGLLAWKEQNLLMAQGPVTEFGFRKPWPQQYAEAIAWLEGDPAQRWIFSLDEAMGACVDRARAIHVGHANRREWWMFRHDAVIPGCIPRTAGDDDE</sequence>
<organism evidence="10">
    <name type="scientific">Rhodanobacter sp. FW102-FHT14D07</name>
    <dbReference type="NCBI Taxonomy" id="3351462"/>
    <lineage>
        <taxon>Bacteria</taxon>
        <taxon>Pseudomonadati</taxon>
        <taxon>Pseudomonadota</taxon>
        <taxon>Gammaproteobacteria</taxon>
        <taxon>Lysobacterales</taxon>
        <taxon>Rhodanobacteraceae</taxon>
        <taxon>Rhodanobacter</taxon>
    </lineage>
</organism>
<reference evidence="10" key="1">
    <citation type="submission" date="2024-10" db="EMBL/GenBank/DDBJ databases">
        <authorList>
            <person name="Lesea H.P."/>
            <person name="Kuehl J.V."/>
            <person name="Chandonia J.-M."/>
        </authorList>
    </citation>
    <scope>NUCLEOTIDE SEQUENCE</scope>
    <source>
        <strain evidence="10">FW102-FHT14D07</strain>
    </source>
</reference>
<dbReference type="EMBL" id="CP170721">
    <property type="protein sequence ID" value="XIA17896.1"/>
    <property type="molecule type" value="Genomic_DNA"/>
</dbReference>
<evidence type="ECO:0000313" key="10">
    <source>
        <dbReference type="EMBL" id="XIA17896.1"/>
    </source>
</evidence>
<name>A0AB74UMP9_9GAMM</name>
<dbReference type="PANTHER" id="PTHR33908:SF3">
    <property type="entry name" value="UNDECAPRENYL PHOSPHATE-ALPHA-4-AMINO-4-DEOXY-L-ARABINOSE ARABINOSYL TRANSFERASE"/>
    <property type="match status" value="1"/>
</dbReference>
<feature type="transmembrane region" description="Helical" evidence="8">
    <location>
        <begin position="352"/>
        <end position="373"/>
    </location>
</feature>
<keyword evidence="6 8" id="KW-1133">Transmembrane helix</keyword>
<dbReference type="RefSeq" id="WP_395120988.1">
    <property type="nucleotide sequence ID" value="NZ_CP170721.1"/>
</dbReference>
<dbReference type="GO" id="GO:0016763">
    <property type="term" value="F:pentosyltransferase activity"/>
    <property type="evidence" value="ECO:0007669"/>
    <property type="project" value="TreeGrafter"/>
</dbReference>
<keyword evidence="3 10" id="KW-0328">Glycosyltransferase</keyword>
<feature type="transmembrane region" description="Helical" evidence="8">
    <location>
        <begin position="110"/>
        <end position="128"/>
    </location>
</feature>
<protein>
    <submittedName>
        <fullName evidence="10">ArnT family glycosyltransferase</fullName>
        <ecNumber evidence="10">2.4.-.-</ecNumber>
    </submittedName>
</protein>
<evidence type="ECO:0000256" key="6">
    <source>
        <dbReference type="ARBA" id="ARBA00022989"/>
    </source>
</evidence>
<keyword evidence="2" id="KW-1003">Cell membrane</keyword>
<feature type="transmembrane region" description="Helical" evidence="8">
    <location>
        <begin position="419"/>
        <end position="437"/>
    </location>
</feature>
<gene>
    <name evidence="10" type="ORF">ACFYG5_15205</name>
</gene>
<dbReference type="EC" id="2.4.-.-" evidence="10"/>
<evidence type="ECO:0000256" key="3">
    <source>
        <dbReference type="ARBA" id="ARBA00022676"/>
    </source>
</evidence>